<sequence>MPASYTDQFWLIDAFSPPPAGNTLHVYTFDMIDADDDGDIGREGGDSIDGSDVIRAYPGDTITVRLPGGGQTTVTGTTLYLADGREVFTPTDGTVLKESSLVSTTYVTGSGSLDVDLLGPACLVAGTRVATPNGPRAVQDLEEGDKIYAADGRVLILRGVMSTTVSQKRQERSPHLRPIRIVAGALGGGMPTRDLLVSRQHRMVIKSAIAQRMFGQAEVLVAAAKLLEVPGVFVDSSLTDVGYFHLVFDDHEIILAEGAETESLLIGPGIMKSLGAEAVKELISLFPHVGGGEVYTMPARPIPSRKRTNKLMARHMKNNRPIVAQAGKA</sequence>
<dbReference type="Proteomes" id="UP000665026">
    <property type="component" value="Chromosome"/>
</dbReference>
<evidence type="ECO:0000313" key="3">
    <source>
        <dbReference type="Proteomes" id="UP000665026"/>
    </source>
</evidence>
<evidence type="ECO:0000259" key="1">
    <source>
        <dbReference type="Pfam" id="PF13403"/>
    </source>
</evidence>
<dbReference type="RefSeq" id="WP_209358092.1">
    <property type="nucleotide sequence ID" value="NZ_CP060010.1"/>
</dbReference>
<feature type="domain" description="Hedgehog/Intein (Hint)" evidence="1">
    <location>
        <begin position="122"/>
        <end position="267"/>
    </location>
</feature>
<reference evidence="2" key="1">
    <citation type="submission" date="2020-07" db="EMBL/GenBank/DDBJ databases">
        <title>Genome sequences of bacteria associated with the marine, planktonic diatom Thalassiosira profunda strain ECT2AJA-044.</title>
        <authorList>
            <person name="Gargas C.B."/>
            <person name="Roberts W.R."/>
            <person name="Alverson A.J."/>
        </authorList>
    </citation>
    <scope>NUCLEOTIDE SEQUENCE</scope>
    <source>
        <strain evidence="2">ECT2AJA-044</strain>
    </source>
</reference>
<gene>
    <name evidence="2" type="ORF">HZ995_07795</name>
</gene>
<protein>
    <submittedName>
        <fullName evidence="2">Hint domain-containing protein</fullName>
    </submittedName>
</protein>
<accession>A0A975ESL2</accession>
<dbReference type="AlphaFoldDB" id="A0A975ESL2"/>
<dbReference type="SUPFAM" id="SSF51294">
    <property type="entry name" value="Hedgehog/intein (Hint) domain"/>
    <property type="match status" value="1"/>
</dbReference>
<dbReference type="Pfam" id="PF13403">
    <property type="entry name" value="Hint_2"/>
    <property type="match status" value="1"/>
</dbReference>
<dbReference type="EMBL" id="CP060010">
    <property type="protein sequence ID" value="QTN37384.1"/>
    <property type="molecule type" value="Genomic_DNA"/>
</dbReference>
<dbReference type="InterPro" id="IPR028992">
    <property type="entry name" value="Hedgehog/Intein_dom"/>
</dbReference>
<organism evidence="2 3">
    <name type="scientific">Cognatishimia activa</name>
    <dbReference type="NCBI Taxonomy" id="1715691"/>
    <lineage>
        <taxon>Bacteria</taxon>
        <taxon>Pseudomonadati</taxon>
        <taxon>Pseudomonadota</taxon>
        <taxon>Alphaproteobacteria</taxon>
        <taxon>Rhodobacterales</taxon>
        <taxon>Paracoccaceae</taxon>
        <taxon>Cognatishimia</taxon>
    </lineage>
</organism>
<proteinExistence type="predicted"/>
<dbReference type="InterPro" id="IPR036844">
    <property type="entry name" value="Hint_dom_sf"/>
</dbReference>
<dbReference type="KEGG" id="cact:HZ995_07795"/>
<dbReference type="Gene3D" id="2.170.16.10">
    <property type="entry name" value="Hedgehog/Intein (Hint) domain"/>
    <property type="match status" value="1"/>
</dbReference>
<evidence type="ECO:0000313" key="2">
    <source>
        <dbReference type="EMBL" id="QTN37384.1"/>
    </source>
</evidence>
<name>A0A975ESL2_9RHOB</name>